<dbReference type="AlphaFoldDB" id="A0A8H5Z5U3"/>
<dbReference type="Pfam" id="PF01565">
    <property type="entry name" value="FAD_binding_4"/>
    <property type="match status" value="1"/>
</dbReference>
<evidence type="ECO:0000256" key="3">
    <source>
        <dbReference type="ARBA" id="ARBA00022630"/>
    </source>
</evidence>
<comment type="cofactor">
    <cofactor evidence="1">
        <name>FAD</name>
        <dbReference type="ChEBI" id="CHEBI:57692"/>
    </cofactor>
</comment>
<accession>A0A8H5Z5U3</accession>
<organism evidence="8 9">
    <name type="scientific">Cochliobolus sativus</name>
    <name type="common">Common root rot and spot blotch fungus</name>
    <name type="synonym">Bipolaris sorokiniana</name>
    <dbReference type="NCBI Taxonomy" id="45130"/>
    <lineage>
        <taxon>Eukaryota</taxon>
        <taxon>Fungi</taxon>
        <taxon>Dikarya</taxon>
        <taxon>Ascomycota</taxon>
        <taxon>Pezizomycotina</taxon>
        <taxon>Dothideomycetes</taxon>
        <taxon>Pleosporomycetidae</taxon>
        <taxon>Pleosporales</taxon>
        <taxon>Pleosporineae</taxon>
        <taxon>Pleosporaceae</taxon>
        <taxon>Bipolaris</taxon>
    </lineage>
</organism>
<dbReference type="InterPro" id="IPR050416">
    <property type="entry name" value="FAD-linked_Oxidoreductase"/>
</dbReference>
<dbReference type="Pfam" id="PF08031">
    <property type="entry name" value="BBE"/>
    <property type="match status" value="1"/>
</dbReference>
<keyword evidence="5" id="KW-0560">Oxidoreductase</keyword>
<evidence type="ECO:0000256" key="4">
    <source>
        <dbReference type="ARBA" id="ARBA00022827"/>
    </source>
</evidence>
<dbReference type="OMA" id="WFQNNTC"/>
<dbReference type="EMBL" id="WNKQ01000034">
    <property type="protein sequence ID" value="KAF5844028.1"/>
    <property type="molecule type" value="Genomic_DNA"/>
</dbReference>
<dbReference type="SUPFAM" id="SSF56176">
    <property type="entry name" value="FAD-binding/transporter-associated domain-like"/>
    <property type="match status" value="1"/>
</dbReference>
<evidence type="ECO:0000313" key="8">
    <source>
        <dbReference type="EMBL" id="KAF5844028.1"/>
    </source>
</evidence>
<dbReference type="InterPro" id="IPR036318">
    <property type="entry name" value="FAD-bd_PCMH-like_sf"/>
</dbReference>
<dbReference type="InterPro" id="IPR016169">
    <property type="entry name" value="FAD-bd_PCMH_sub2"/>
</dbReference>
<feature type="signal peptide" evidence="6">
    <location>
        <begin position="1"/>
        <end position="24"/>
    </location>
</feature>
<evidence type="ECO:0000259" key="7">
    <source>
        <dbReference type="PROSITE" id="PS51387"/>
    </source>
</evidence>
<proteinExistence type="inferred from homology"/>
<dbReference type="PANTHER" id="PTHR42973">
    <property type="entry name" value="BINDING OXIDOREDUCTASE, PUTATIVE (AFU_ORTHOLOGUE AFUA_1G17690)-RELATED"/>
    <property type="match status" value="1"/>
</dbReference>
<dbReference type="PROSITE" id="PS51387">
    <property type="entry name" value="FAD_PCMH"/>
    <property type="match status" value="1"/>
</dbReference>
<evidence type="ECO:0000256" key="5">
    <source>
        <dbReference type="ARBA" id="ARBA00023002"/>
    </source>
</evidence>
<dbReference type="GO" id="GO:0071949">
    <property type="term" value="F:FAD binding"/>
    <property type="evidence" value="ECO:0007669"/>
    <property type="project" value="InterPro"/>
</dbReference>
<comment type="similarity">
    <text evidence="2">Belongs to the oxygen-dependent FAD-linked oxidoreductase family.</text>
</comment>
<keyword evidence="6" id="KW-0732">Signal</keyword>
<keyword evidence="4" id="KW-0274">FAD</keyword>
<evidence type="ECO:0000313" key="9">
    <source>
        <dbReference type="Proteomes" id="UP000624244"/>
    </source>
</evidence>
<reference evidence="8" key="1">
    <citation type="submission" date="2019-11" db="EMBL/GenBank/DDBJ databases">
        <title>Bipolaris sorokiniana Genome sequencing.</title>
        <authorList>
            <person name="Wang H."/>
        </authorList>
    </citation>
    <scope>NUCLEOTIDE SEQUENCE</scope>
</reference>
<dbReference type="Gene3D" id="3.30.465.10">
    <property type="match status" value="2"/>
</dbReference>
<dbReference type="PANTHER" id="PTHR42973:SF39">
    <property type="entry name" value="FAD-BINDING PCMH-TYPE DOMAIN-CONTAINING PROTEIN"/>
    <property type="match status" value="1"/>
</dbReference>
<keyword evidence="3" id="KW-0285">Flavoprotein</keyword>
<gene>
    <name evidence="8" type="ORF">GGP41_009354</name>
</gene>
<name>A0A8H5Z5U3_COCSA</name>
<dbReference type="Proteomes" id="UP000624244">
    <property type="component" value="Unassembled WGS sequence"/>
</dbReference>
<feature type="domain" description="FAD-binding PCMH-type" evidence="7">
    <location>
        <begin position="116"/>
        <end position="296"/>
    </location>
</feature>
<comment type="caution">
    <text evidence="8">The sequence shown here is derived from an EMBL/GenBank/DDBJ whole genome shotgun (WGS) entry which is preliminary data.</text>
</comment>
<evidence type="ECO:0000256" key="6">
    <source>
        <dbReference type="SAM" id="SignalP"/>
    </source>
</evidence>
<evidence type="ECO:0000256" key="1">
    <source>
        <dbReference type="ARBA" id="ARBA00001974"/>
    </source>
</evidence>
<dbReference type="InterPro" id="IPR006094">
    <property type="entry name" value="Oxid_FAD_bind_N"/>
</dbReference>
<dbReference type="GO" id="GO:0016491">
    <property type="term" value="F:oxidoreductase activity"/>
    <property type="evidence" value="ECO:0007669"/>
    <property type="project" value="UniProtKB-KW"/>
</dbReference>
<dbReference type="InterPro" id="IPR012951">
    <property type="entry name" value="BBE"/>
</dbReference>
<dbReference type="InterPro" id="IPR016166">
    <property type="entry name" value="FAD-bd_PCMH"/>
</dbReference>
<evidence type="ECO:0000256" key="2">
    <source>
        <dbReference type="ARBA" id="ARBA00005466"/>
    </source>
</evidence>
<feature type="chain" id="PRO_5034808957" description="FAD-binding PCMH-type domain-containing protein" evidence="6">
    <location>
        <begin position="25"/>
        <end position="581"/>
    </location>
</feature>
<protein>
    <recommendedName>
        <fullName evidence="7">FAD-binding PCMH-type domain-containing protein</fullName>
    </recommendedName>
</protein>
<sequence>MLSSFYTALALHAALSSAAPLVTGLDNCKVIPGDKKWPSMQTWAHLNQTVGGRLIATTPIAEVCHVPNFDKTQCTKLSSKWGVASLVVPTPAEFMSIWFQNNTCTPFGASLAPCDLGNRASYSINVQSAEDVQQGLKFAQKQNVRLVVKNSGHDFFGKSTGKGALSLWVHNLKDKIVIPQYQSSYYTGPAVQIGAGVSGGEAASFAADNGYRVVVGSCPTVKAAGGFTQGGGHSFLTGIYGFSADNVLEWEVVTAAGEHVTATPTNEYADLYWALSGGGGGTYAVVISMKIRAYPDGNVAVASLSISVANSGSVDTYWNAVEAYHVELRRLVDRGFVAEYSLSNDSVYLFGMMAPDHTSETLRAAMVPMVSALSSSSSSFLTAESVNLQITHRDSYHGAYAATVEPLMAGISLAPAIAGRFLPRSVIESNSTAWHAALREVTSISNGRYALAVTALNAQNNNCSTPVAANAVQPNFKDAFNSIIISPKWDNTEPWSDAGKLLDELETTVMPILEKVTPGAGAYKNEASWAQKNFQEAFYAGTYPRLREIKSKYDPNGIFYGLTTVGSELWVSDSQGRLCAT</sequence>